<dbReference type="InterPro" id="IPR049560">
    <property type="entry name" value="MeTrfase_RsmB-F_NOP2_cat"/>
</dbReference>
<evidence type="ECO:0000256" key="4">
    <source>
        <dbReference type="ARBA" id="ARBA00012140"/>
    </source>
</evidence>
<keyword evidence="7 14" id="KW-0489">Methyltransferase</keyword>
<name>A0AA86T1X6_9BACT</name>
<dbReference type="NCBIfam" id="NF011494">
    <property type="entry name" value="PRK14902.1"/>
    <property type="match status" value="1"/>
</dbReference>
<feature type="binding site" evidence="14">
    <location>
        <position position="363"/>
    </location>
    <ligand>
        <name>S-adenosyl-L-methionine</name>
        <dbReference type="ChEBI" id="CHEBI:59789"/>
    </ligand>
</feature>
<dbReference type="GO" id="GO:0003723">
    <property type="term" value="F:RNA binding"/>
    <property type="evidence" value="ECO:0007669"/>
    <property type="project" value="UniProtKB-UniRule"/>
</dbReference>
<evidence type="ECO:0000256" key="11">
    <source>
        <dbReference type="ARBA" id="ARBA00030399"/>
    </source>
</evidence>
<evidence type="ECO:0000256" key="2">
    <source>
        <dbReference type="ARBA" id="ARBA00004496"/>
    </source>
</evidence>
<dbReference type="InterPro" id="IPR001678">
    <property type="entry name" value="MeTrfase_RsmB-F_NOP2_dom"/>
</dbReference>
<evidence type="ECO:0000313" key="17">
    <source>
        <dbReference type="EMBL" id="CAI4030186.1"/>
    </source>
</evidence>
<comment type="similarity">
    <text evidence="3 14">Belongs to the class I-like SAM-binding methyltransferase superfamily. RsmB/NOP family.</text>
</comment>
<keyword evidence="18" id="KW-1185">Reference proteome</keyword>
<evidence type="ECO:0000256" key="3">
    <source>
        <dbReference type="ARBA" id="ARBA00007494"/>
    </source>
</evidence>
<dbReference type="InterPro" id="IPR035926">
    <property type="entry name" value="NusB-like_sf"/>
</dbReference>
<dbReference type="CDD" id="cd02440">
    <property type="entry name" value="AdoMet_MTases"/>
    <property type="match status" value="1"/>
</dbReference>
<keyword evidence="5" id="KW-0963">Cytoplasm</keyword>
<evidence type="ECO:0000256" key="13">
    <source>
        <dbReference type="ARBA" id="ARBA00047283"/>
    </source>
</evidence>
<feature type="binding site" evidence="14">
    <location>
        <begin position="312"/>
        <end position="318"/>
    </location>
    <ligand>
        <name>S-adenosyl-L-methionine</name>
        <dbReference type="ChEBI" id="CHEBI:59789"/>
    </ligand>
</feature>
<dbReference type="Proteomes" id="UP001179121">
    <property type="component" value="Chromosome"/>
</dbReference>
<evidence type="ECO:0000256" key="6">
    <source>
        <dbReference type="ARBA" id="ARBA00022552"/>
    </source>
</evidence>
<dbReference type="SUPFAM" id="SSF53335">
    <property type="entry name" value="S-adenosyl-L-methionine-dependent methyltransferases"/>
    <property type="match status" value="1"/>
</dbReference>
<dbReference type="InterPro" id="IPR023267">
    <property type="entry name" value="RCMT"/>
</dbReference>
<feature type="active site" description="Nucleophile" evidence="14">
    <location>
        <position position="450"/>
    </location>
</feature>
<dbReference type="EMBL" id="OX365700">
    <property type="protein sequence ID" value="CAI4030186.1"/>
    <property type="molecule type" value="Genomic_DNA"/>
</dbReference>
<dbReference type="InterPro" id="IPR029063">
    <property type="entry name" value="SAM-dependent_MTases_sf"/>
</dbReference>
<feature type="binding site" evidence="14">
    <location>
        <position position="397"/>
    </location>
    <ligand>
        <name>S-adenosyl-L-methionine</name>
        <dbReference type="ChEBI" id="CHEBI:59789"/>
    </ligand>
</feature>
<dbReference type="InterPro" id="IPR004573">
    <property type="entry name" value="rRNA_ssu_MeTfrase_B"/>
</dbReference>
<dbReference type="InterPro" id="IPR018314">
    <property type="entry name" value="RsmB/NOL1/NOP2-like_CS"/>
</dbReference>
<evidence type="ECO:0000256" key="12">
    <source>
        <dbReference type="ARBA" id="ARBA00031088"/>
    </source>
</evidence>
<dbReference type="Gene3D" id="1.10.940.10">
    <property type="entry name" value="NusB-like"/>
    <property type="match status" value="1"/>
</dbReference>
<proteinExistence type="inferred from homology"/>
<dbReference type="Gene3D" id="3.30.70.1170">
    <property type="entry name" value="Sun protein, domain 3"/>
    <property type="match status" value="1"/>
</dbReference>
<dbReference type="PROSITE" id="PS01153">
    <property type="entry name" value="NOL1_NOP2_SUN"/>
    <property type="match status" value="1"/>
</dbReference>
<dbReference type="PANTHER" id="PTHR22807:SF61">
    <property type="entry name" value="NOL1_NOP2_SUN FAMILY PROTEIN _ ANTITERMINATION NUSB DOMAIN-CONTAINING PROTEIN"/>
    <property type="match status" value="1"/>
</dbReference>
<feature type="domain" description="SAM-dependent MTase RsmB/NOP-type" evidence="16">
    <location>
        <begin position="222"/>
        <end position="514"/>
    </location>
</feature>
<keyword evidence="9 14" id="KW-0949">S-adenosyl-L-methionine</keyword>
<reference evidence="17" key="1">
    <citation type="submission" date="2022-10" db="EMBL/GenBank/DDBJ databases">
        <authorList>
            <person name="Koch H."/>
        </authorList>
    </citation>
    <scope>NUCLEOTIDE SEQUENCE</scope>
    <source>
        <strain evidence="17">DNF</strain>
    </source>
</reference>
<evidence type="ECO:0000256" key="5">
    <source>
        <dbReference type="ARBA" id="ARBA00022490"/>
    </source>
</evidence>
<dbReference type="Pfam" id="PF22458">
    <property type="entry name" value="RsmF-B_ferredox"/>
    <property type="match status" value="1"/>
</dbReference>
<sequence>MRSAPASSWGLLRQRDDATIRRPGSSRSLVKRPDQTAQAKSRHRSARTVALDVLGAVEDRRLHAEDELDRASAAASLDQRDRALLLELVYGVLRQRSLLDWRLNRVADRPIERLPPPIRWILRLGAYQILWLTKIPPRAAVHETVELVRGTKLHNRDHWTRFVNAVLRALLRSSDMLLPDPSSDPQINPIKPIEALSVRYSCPPWMVERWITRLGIEGAAALCRQVAAEPPLTLRVNRIRLQQAELLSTFQAAGIAARPTEVSPDGVVVERGGNPAELPLFRKGGFYIEDEAAQLIPRLLGPKPGERILDACAAPGGKTTHLTALMENEGEVIALDRSPSRLRLLRENLLRLGATNVKSFVYDLATLPRADRLHDRPQPEADFPADLLQPFDRILLDAPCSAFGVLRRHPEAKWQKSAESLSDLHRSQLDLLDRTGHLLRPGGVIVYSTCSTEPEETTQVIDRFSEAHPEFVRESVAPELPPVAQSLVNARGEFCSAVNAFNMDGFFAARLRRSS</sequence>
<comment type="catalytic activity">
    <reaction evidence="13">
        <text>cytidine(967) in 16S rRNA + S-adenosyl-L-methionine = 5-methylcytidine(967) in 16S rRNA + S-adenosyl-L-homocysteine + H(+)</text>
        <dbReference type="Rhea" id="RHEA:42748"/>
        <dbReference type="Rhea" id="RHEA-COMP:10219"/>
        <dbReference type="Rhea" id="RHEA-COMP:10220"/>
        <dbReference type="ChEBI" id="CHEBI:15378"/>
        <dbReference type="ChEBI" id="CHEBI:57856"/>
        <dbReference type="ChEBI" id="CHEBI:59789"/>
        <dbReference type="ChEBI" id="CHEBI:74483"/>
        <dbReference type="ChEBI" id="CHEBI:82748"/>
        <dbReference type="EC" id="2.1.1.176"/>
    </reaction>
</comment>
<evidence type="ECO:0000259" key="16">
    <source>
        <dbReference type="PROSITE" id="PS51686"/>
    </source>
</evidence>
<evidence type="ECO:0000256" key="8">
    <source>
        <dbReference type="ARBA" id="ARBA00022679"/>
    </source>
</evidence>
<dbReference type="PROSITE" id="PS51686">
    <property type="entry name" value="SAM_MT_RSMB_NOP"/>
    <property type="match status" value="1"/>
</dbReference>
<evidence type="ECO:0000256" key="1">
    <source>
        <dbReference type="ARBA" id="ARBA00002724"/>
    </source>
</evidence>
<dbReference type="Pfam" id="PF01029">
    <property type="entry name" value="NusB"/>
    <property type="match status" value="1"/>
</dbReference>
<keyword evidence="6" id="KW-0698">rRNA processing</keyword>
<comment type="subcellular location">
    <subcellularLocation>
        <location evidence="2">Cytoplasm</location>
    </subcellularLocation>
</comment>
<dbReference type="GO" id="GO:0006355">
    <property type="term" value="P:regulation of DNA-templated transcription"/>
    <property type="evidence" value="ECO:0007669"/>
    <property type="project" value="InterPro"/>
</dbReference>
<evidence type="ECO:0000256" key="10">
    <source>
        <dbReference type="ARBA" id="ARBA00022884"/>
    </source>
</evidence>
<keyword evidence="10 14" id="KW-0694">RNA-binding</keyword>
<dbReference type="AlphaFoldDB" id="A0AA86T1X6"/>
<dbReference type="EC" id="2.1.1.176" evidence="4"/>
<organism evidence="17 18">
    <name type="scientific">Nitrospira tepida</name>
    <dbReference type="NCBI Taxonomy" id="2973512"/>
    <lineage>
        <taxon>Bacteria</taxon>
        <taxon>Pseudomonadati</taxon>
        <taxon>Nitrospirota</taxon>
        <taxon>Nitrospiria</taxon>
        <taxon>Nitrospirales</taxon>
        <taxon>Nitrospiraceae</taxon>
        <taxon>Nitrospira</taxon>
    </lineage>
</organism>
<dbReference type="Pfam" id="PF01189">
    <property type="entry name" value="Methyltr_RsmB-F"/>
    <property type="match status" value="1"/>
</dbReference>
<dbReference type="NCBIfam" id="TIGR00563">
    <property type="entry name" value="rsmB"/>
    <property type="match status" value="1"/>
</dbReference>
<evidence type="ECO:0000256" key="14">
    <source>
        <dbReference type="PROSITE-ProRule" id="PRU01023"/>
    </source>
</evidence>
<dbReference type="GO" id="GO:0008649">
    <property type="term" value="F:rRNA methyltransferase activity"/>
    <property type="evidence" value="ECO:0007669"/>
    <property type="project" value="InterPro"/>
</dbReference>
<dbReference type="PRINTS" id="PR02008">
    <property type="entry name" value="RCMTFAMILY"/>
</dbReference>
<dbReference type="SUPFAM" id="SSF48013">
    <property type="entry name" value="NusB-like"/>
    <property type="match status" value="1"/>
</dbReference>
<dbReference type="InterPro" id="IPR054728">
    <property type="entry name" value="RsmB-like_ferredoxin"/>
</dbReference>
<evidence type="ECO:0000256" key="7">
    <source>
        <dbReference type="ARBA" id="ARBA00022603"/>
    </source>
</evidence>
<keyword evidence="8 14" id="KW-0808">Transferase</keyword>
<dbReference type="GO" id="GO:0005737">
    <property type="term" value="C:cytoplasm"/>
    <property type="evidence" value="ECO:0007669"/>
    <property type="project" value="UniProtKB-SubCell"/>
</dbReference>
<dbReference type="KEGG" id="nti:DNFV4_00612"/>
<feature type="binding site" evidence="14">
    <location>
        <position position="336"/>
    </location>
    <ligand>
        <name>S-adenosyl-L-methionine</name>
        <dbReference type="ChEBI" id="CHEBI:59789"/>
    </ligand>
</feature>
<comment type="function">
    <text evidence="1">Specifically methylates the cytosine at position 967 (m5C967) of 16S rRNA.</text>
</comment>
<dbReference type="PANTHER" id="PTHR22807">
    <property type="entry name" value="NOP2 YEAST -RELATED NOL1/NOP2/FMU SUN DOMAIN-CONTAINING"/>
    <property type="match status" value="1"/>
</dbReference>
<dbReference type="RefSeq" id="WP_289267185.1">
    <property type="nucleotide sequence ID" value="NZ_OX365700.1"/>
</dbReference>
<gene>
    <name evidence="17" type="ORF">DNFV4_00612</name>
</gene>
<dbReference type="Gene3D" id="3.40.50.150">
    <property type="entry name" value="Vaccinia Virus protein VP39"/>
    <property type="match status" value="1"/>
</dbReference>
<evidence type="ECO:0000256" key="15">
    <source>
        <dbReference type="SAM" id="MobiDB-lite"/>
    </source>
</evidence>
<dbReference type="InterPro" id="IPR006027">
    <property type="entry name" value="NusB_RsmB_TIM44"/>
</dbReference>
<evidence type="ECO:0000256" key="9">
    <source>
        <dbReference type="ARBA" id="ARBA00022691"/>
    </source>
</evidence>
<accession>A0AA86T1X6</accession>
<evidence type="ECO:0000313" key="18">
    <source>
        <dbReference type="Proteomes" id="UP001179121"/>
    </source>
</evidence>
<feature type="region of interest" description="Disordered" evidence="15">
    <location>
        <begin position="22"/>
        <end position="44"/>
    </location>
</feature>
<protein>
    <recommendedName>
        <fullName evidence="4">16S rRNA (cytosine(967)-C(5))-methyltransferase</fullName>
        <ecNumber evidence="4">2.1.1.176</ecNumber>
    </recommendedName>
    <alternativeName>
        <fullName evidence="11">16S rRNA m5C967 methyltransferase</fullName>
    </alternativeName>
    <alternativeName>
        <fullName evidence="12">rRNA (cytosine-C(5)-)-methyltransferase RsmB</fullName>
    </alternativeName>
</protein>